<feature type="transmembrane region" description="Helical" evidence="1">
    <location>
        <begin position="21"/>
        <end position="38"/>
    </location>
</feature>
<keyword evidence="1" id="KW-0812">Transmembrane</keyword>
<dbReference type="OrthoDB" id="3251775at2759"/>
<feature type="transmembrane region" description="Helical" evidence="1">
    <location>
        <begin position="157"/>
        <end position="181"/>
    </location>
</feature>
<sequence>MSTNSPSPDTSNTPSGTARTLLNYGTVSVLAIWLYEYAVTFDDEITFLRDSRWSSVKILYLVCRYLMFPFVITNTFLIFLARTYALWNRRKAALIIIVVNFTVHIQNDEASCCDLPCLQSEVFIIPTIVILALFGSAITMIPFSGITSCDDVSQRRVLVWVYVLLVIGETEILLSTVYQAVRYYREVGAGNRLLAILVQHNTFYFCCSLASSATAIVTIYFIMVRPVRRLDSQLTGNPTWNTGYSDAPFAVEFGPKEEKSVKSE</sequence>
<organism evidence="3 4">
    <name type="scientific">Paxillus involutus ATCC 200175</name>
    <dbReference type="NCBI Taxonomy" id="664439"/>
    <lineage>
        <taxon>Eukaryota</taxon>
        <taxon>Fungi</taxon>
        <taxon>Dikarya</taxon>
        <taxon>Basidiomycota</taxon>
        <taxon>Agaricomycotina</taxon>
        <taxon>Agaricomycetes</taxon>
        <taxon>Agaricomycetidae</taxon>
        <taxon>Boletales</taxon>
        <taxon>Paxilineae</taxon>
        <taxon>Paxillaceae</taxon>
        <taxon>Paxillus</taxon>
    </lineage>
</organism>
<proteinExistence type="predicted"/>
<dbReference type="HOGENOM" id="CLU_035509_11_2_1"/>
<keyword evidence="1" id="KW-1133">Transmembrane helix</keyword>
<dbReference type="InterPro" id="IPR045340">
    <property type="entry name" value="DUF6533"/>
</dbReference>
<reference evidence="3 4" key="1">
    <citation type="submission" date="2014-06" db="EMBL/GenBank/DDBJ databases">
        <authorList>
            <consortium name="DOE Joint Genome Institute"/>
            <person name="Kuo A."/>
            <person name="Kohler A."/>
            <person name="Nagy L.G."/>
            <person name="Floudas D."/>
            <person name="Copeland A."/>
            <person name="Barry K.W."/>
            <person name="Cichocki N."/>
            <person name="Veneault-Fourrey C."/>
            <person name="LaButti K."/>
            <person name="Lindquist E.A."/>
            <person name="Lipzen A."/>
            <person name="Lundell T."/>
            <person name="Morin E."/>
            <person name="Murat C."/>
            <person name="Sun H."/>
            <person name="Tunlid A."/>
            <person name="Henrissat B."/>
            <person name="Grigoriev I.V."/>
            <person name="Hibbett D.S."/>
            <person name="Martin F."/>
            <person name="Nordberg H.P."/>
            <person name="Cantor M.N."/>
            <person name="Hua S.X."/>
        </authorList>
    </citation>
    <scope>NUCLEOTIDE SEQUENCE [LARGE SCALE GENOMIC DNA]</scope>
    <source>
        <strain evidence="3 4">ATCC 200175</strain>
    </source>
</reference>
<feature type="domain" description="DUF6533" evidence="2">
    <location>
        <begin position="24"/>
        <end position="68"/>
    </location>
</feature>
<dbReference type="AlphaFoldDB" id="A0A0C9TTB3"/>
<evidence type="ECO:0000313" key="3">
    <source>
        <dbReference type="EMBL" id="KIJ11087.1"/>
    </source>
</evidence>
<evidence type="ECO:0000259" key="2">
    <source>
        <dbReference type="Pfam" id="PF20151"/>
    </source>
</evidence>
<feature type="transmembrane region" description="Helical" evidence="1">
    <location>
        <begin position="58"/>
        <end position="80"/>
    </location>
</feature>
<gene>
    <name evidence="3" type="ORF">PAXINDRAFT_15989</name>
</gene>
<dbReference type="Proteomes" id="UP000053647">
    <property type="component" value="Unassembled WGS sequence"/>
</dbReference>
<dbReference type="Pfam" id="PF20151">
    <property type="entry name" value="DUF6533"/>
    <property type="match status" value="1"/>
</dbReference>
<feature type="transmembrane region" description="Helical" evidence="1">
    <location>
        <begin position="201"/>
        <end position="223"/>
    </location>
</feature>
<dbReference type="EMBL" id="KN819387">
    <property type="protein sequence ID" value="KIJ11087.1"/>
    <property type="molecule type" value="Genomic_DNA"/>
</dbReference>
<keyword evidence="1" id="KW-0472">Membrane</keyword>
<reference evidence="4" key="2">
    <citation type="submission" date="2015-01" db="EMBL/GenBank/DDBJ databases">
        <title>Evolutionary Origins and Diversification of the Mycorrhizal Mutualists.</title>
        <authorList>
            <consortium name="DOE Joint Genome Institute"/>
            <consortium name="Mycorrhizal Genomics Consortium"/>
            <person name="Kohler A."/>
            <person name="Kuo A."/>
            <person name="Nagy L.G."/>
            <person name="Floudas D."/>
            <person name="Copeland A."/>
            <person name="Barry K.W."/>
            <person name="Cichocki N."/>
            <person name="Veneault-Fourrey C."/>
            <person name="LaButti K."/>
            <person name="Lindquist E.A."/>
            <person name="Lipzen A."/>
            <person name="Lundell T."/>
            <person name="Morin E."/>
            <person name="Murat C."/>
            <person name="Riley R."/>
            <person name="Ohm R."/>
            <person name="Sun H."/>
            <person name="Tunlid A."/>
            <person name="Henrissat B."/>
            <person name="Grigoriev I.V."/>
            <person name="Hibbett D.S."/>
            <person name="Martin F."/>
        </authorList>
    </citation>
    <scope>NUCLEOTIDE SEQUENCE [LARGE SCALE GENOMIC DNA]</scope>
    <source>
        <strain evidence="4">ATCC 200175</strain>
    </source>
</reference>
<protein>
    <recommendedName>
        <fullName evidence="2">DUF6533 domain-containing protein</fullName>
    </recommendedName>
</protein>
<keyword evidence="4" id="KW-1185">Reference proteome</keyword>
<name>A0A0C9TTB3_PAXIN</name>
<accession>A0A0C9TTB3</accession>
<evidence type="ECO:0000256" key="1">
    <source>
        <dbReference type="SAM" id="Phobius"/>
    </source>
</evidence>
<feature type="transmembrane region" description="Helical" evidence="1">
    <location>
        <begin position="122"/>
        <end position="145"/>
    </location>
</feature>
<evidence type="ECO:0000313" key="4">
    <source>
        <dbReference type="Proteomes" id="UP000053647"/>
    </source>
</evidence>